<feature type="domain" description="Ig-like" evidence="15">
    <location>
        <begin position="128"/>
        <end position="239"/>
    </location>
</feature>
<keyword evidence="12" id="KW-1280">Immunoglobulin</keyword>
<feature type="compositionally biased region" description="Low complexity" evidence="13">
    <location>
        <begin position="259"/>
        <end position="271"/>
    </location>
</feature>
<comment type="subcellular location">
    <subcellularLocation>
        <location evidence="1">Cell membrane</location>
    </subcellularLocation>
    <subcellularLocation>
        <location evidence="2">Secreted</location>
    </subcellularLocation>
</comment>
<evidence type="ECO:0000256" key="8">
    <source>
        <dbReference type="ARBA" id="ARBA00023136"/>
    </source>
</evidence>
<evidence type="ECO:0000256" key="5">
    <source>
        <dbReference type="ARBA" id="ARBA00022729"/>
    </source>
</evidence>
<dbReference type="InterPro" id="IPR003598">
    <property type="entry name" value="Ig_sub2"/>
</dbReference>
<evidence type="ECO:0000256" key="3">
    <source>
        <dbReference type="ARBA" id="ARBA00022475"/>
    </source>
</evidence>
<reference evidence="16" key="1">
    <citation type="submission" date="2023-06" db="EMBL/GenBank/DDBJ databases">
        <title>Reference genome for the Northern bat (Eptesicus nilssonii), a most northern bat species.</title>
        <authorList>
            <person name="Laine V.N."/>
            <person name="Pulliainen A.T."/>
            <person name="Lilley T.M."/>
        </authorList>
    </citation>
    <scope>NUCLEOTIDE SEQUENCE</scope>
    <source>
        <strain evidence="16">BLF_Eptnil</strain>
        <tissue evidence="16">Kidney</tissue>
    </source>
</reference>
<dbReference type="InterPro" id="IPR036179">
    <property type="entry name" value="Ig-like_dom_sf"/>
</dbReference>
<evidence type="ECO:0000313" key="17">
    <source>
        <dbReference type="Proteomes" id="UP001177744"/>
    </source>
</evidence>
<dbReference type="Proteomes" id="UP001177744">
    <property type="component" value="Unassembled WGS sequence"/>
</dbReference>
<evidence type="ECO:0000256" key="1">
    <source>
        <dbReference type="ARBA" id="ARBA00004236"/>
    </source>
</evidence>
<dbReference type="SMART" id="SM00408">
    <property type="entry name" value="IGc2"/>
    <property type="match status" value="3"/>
</dbReference>
<keyword evidence="9" id="KW-1015">Disulfide bond</keyword>
<accession>A0AA40HBP3</accession>
<dbReference type="Gene3D" id="2.60.40.10">
    <property type="entry name" value="Immunoglobulins"/>
    <property type="match status" value="5"/>
</dbReference>
<dbReference type="GO" id="GO:0005576">
    <property type="term" value="C:extracellular region"/>
    <property type="evidence" value="ECO:0007669"/>
    <property type="project" value="UniProtKB-SubCell"/>
</dbReference>
<dbReference type="FunFam" id="2.60.40.10:FF:001479">
    <property type="entry name" value="Immunoglobulin lambda variable 7-43"/>
    <property type="match status" value="1"/>
</dbReference>
<dbReference type="Pfam" id="PF07686">
    <property type="entry name" value="V-set"/>
    <property type="match status" value="4"/>
</dbReference>
<evidence type="ECO:0000256" key="12">
    <source>
        <dbReference type="ARBA" id="ARBA00043265"/>
    </source>
</evidence>
<dbReference type="FunFam" id="2.60.40.10:FF:000442">
    <property type="entry name" value="Immunoglobulin lambda variable 2-8"/>
    <property type="match status" value="1"/>
</dbReference>
<evidence type="ECO:0000256" key="10">
    <source>
        <dbReference type="ARBA" id="ARBA00023319"/>
    </source>
</evidence>
<feature type="domain" description="Ig-like" evidence="15">
    <location>
        <begin position="329"/>
        <end position="421"/>
    </location>
</feature>
<feature type="region of interest" description="Disordered" evidence="13">
    <location>
        <begin position="243"/>
        <end position="289"/>
    </location>
</feature>
<sequence length="698" mass="74481">MAWTPLLLLLLALCTDSNKDQGSGVPSRFSGSKDASANAGLLLISGLQPEDEADYYCATYHSSGGSFRYPQCLRGRGSDTKTPGPRGWGEKEAWAAQPHCGLRAVSTMAWTPLLLALLSHCTGSLSQPVLTQPPSLSASPGATARLTCTLSSGSNVGVYNIIWYQQKPGSRPRYLLRYKSDSDKHQGSGVPSRFSGSKDASANAGLLLISGLQPEDEADYYCTAEHGGGSDYAYARCLRGRGSETKTPGRKGGASEPPSASRFSGASAGSGVRPTVKGPVAQGAHHRGWGEKEAWAAQPHCGLRAVSTMAWTPLLLALLSHCTGSLSQPVLTQPPSLSASPGATARLTCTLSSDVCVGSYWINWYQQKPGSPPRYLLYYYSDSNKHQGSGVPSRFSGSKDTSANAGLLLISGLQPEDEADYYWSRSQAVVTQEPSMTVSPGRTVTLTCGSSTGAVTNGHYLHWMQQKSGQAPRAMIYETTKKFSWTPARFSASIQGGKAALTLTGAQPEDEAEYYCGLWYSSHPHSDRADSHRLPEDWACVLWGSATQTHPLCVSPLPGSWAQPVLTQPSSVSGAPGQRVTISCTGSSTNIGGYNVHWYQQLAGSAPKLLIYEDSKRPSGVPDRFSGSRSGSSGTLTITGLQAEDEADYYCQSYDNSLNARTVAQACGEVRQKPAVPLQRDPGQSHPLIRWLCLCWGA</sequence>
<dbReference type="InterPro" id="IPR013106">
    <property type="entry name" value="Ig_V-set"/>
</dbReference>
<evidence type="ECO:0000256" key="13">
    <source>
        <dbReference type="SAM" id="MobiDB-lite"/>
    </source>
</evidence>
<dbReference type="SMART" id="SM00409">
    <property type="entry name" value="IG"/>
    <property type="match status" value="4"/>
</dbReference>
<feature type="chain" id="PRO_5041355811" description="Ig-like domain-containing protein" evidence="14">
    <location>
        <begin position="18"/>
        <end position="698"/>
    </location>
</feature>
<dbReference type="EMBL" id="JAULJE010000023">
    <property type="protein sequence ID" value="KAK1328344.1"/>
    <property type="molecule type" value="Genomic_DNA"/>
</dbReference>
<organism evidence="16 17">
    <name type="scientific">Cnephaeus nilssonii</name>
    <name type="common">Northern bat</name>
    <name type="synonym">Eptesicus nilssonii</name>
    <dbReference type="NCBI Taxonomy" id="3371016"/>
    <lineage>
        <taxon>Eukaryota</taxon>
        <taxon>Metazoa</taxon>
        <taxon>Chordata</taxon>
        <taxon>Craniata</taxon>
        <taxon>Vertebrata</taxon>
        <taxon>Euteleostomi</taxon>
        <taxon>Mammalia</taxon>
        <taxon>Eutheria</taxon>
        <taxon>Laurasiatheria</taxon>
        <taxon>Chiroptera</taxon>
        <taxon>Yangochiroptera</taxon>
        <taxon>Vespertilionidae</taxon>
        <taxon>Cnephaeus</taxon>
    </lineage>
</organism>
<dbReference type="GO" id="GO:0002250">
    <property type="term" value="P:adaptive immune response"/>
    <property type="evidence" value="ECO:0007669"/>
    <property type="project" value="UniProtKB-KW"/>
</dbReference>
<proteinExistence type="predicted"/>
<dbReference type="SMART" id="SM00406">
    <property type="entry name" value="IGv"/>
    <property type="match status" value="5"/>
</dbReference>
<evidence type="ECO:0000313" key="16">
    <source>
        <dbReference type="EMBL" id="KAK1328344.1"/>
    </source>
</evidence>
<dbReference type="GO" id="GO:0005886">
    <property type="term" value="C:plasma membrane"/>
    <property type="evidence" value="ECO:0007669"/>
    <property type="project" value="UniProtKB-SubCell"/>
</dbReference>
<evidence type="ECO:0000256" key="7">
    <source>
        <dbReference type="ARBA" id="ARBA00023130"/>
    </source>
</evidence>
<keyword evidence="4" id="KW-0964">Secreted</keyword>
<evidence type="ECO:0000256" key="2">
    <source>
        <dbReference type="ARBA" id="ARBA00004613"/>
    </source>
</evidence>
<evidence type="ECO:0000256" key="6">
    <source>
        <dbReference type="ARBA" id="ARBA00022859"/>
    </source>
</evidence>
<evidence type="ECO:0000256" key="11">
    <source>
        <dbReference type="ARBA" id="ARBA00038737"/>
    </source>
</evidence>
<comment type="caution">
    <text evidence="16">The sequence shown here is derived from an EMBL/GenBank/DDBJ whole genome shotgun (WGS) entry which is preliminary data.</text>
</comment>
<evidence type="ECO:0000259" key="15">
    <source>
        <dbReference type="PROSITE" id="PS50835"/>
    </source>
</evidence>
<keyword evidence="5 14" id="KW-0732">Signal</keyword>
<feature type="domain" description="Ig-like" evidence="15">
    <location>
        <begin position="427"/>
        <end position="516"/>
    </location>
</feature>
<comment type="subunit">
    <text evidence="11">Immunoglobulins are composed of two identical heavy chains and two identical light chains; disulfide-linked.</text>
</comment>
<keyword evidence="8" id="KW-0472">Membrane</keyword>
<keyword evidence="7" id="KW-1064">Adaptive immunity</keyword>
<feature type="domain" description="Ig-like" evidence="15">
    <location>
        <begin position="564"/>
        <end position="664"/>
    </location>
</feature>
<gene>
    <name evidence="16" type="ORF">QTO34_011917</name>
</gene>
<evidence type="ECO:0000256" key="4">
    <source>
        <dbReference type="ARBA" id="ARBA00022525"/>
    </source>
</evidence>
<dbReference type="SUPFAM" id="SSF48726">
    <property type="entry name" value="Immunoglobulin"/>
    <property type="match status" value="5"/>
</dbReference>
<keyword evidence="6" id="KW-0391">Immunity</keyword>
<dbReference type="InterPro" id="IPR003599">
    <property type="entry name" value="Ig_sub"/>
</dbReference>
<dbReference type="GO" id="GO:0019814">
    <property type="term" value="C:immunoglobulin complex"/>
    <property type="evidence" value="ECO:0007669"/>
    <property type="project" value="UniProtKB-KW"/>
</dbReference>
<dbReference type="InterPro" id="IPR007110">
    <property type="entry name" value="Ig-like_dom"/>
</dbReference>
<dbReference type="PROSITE" id="PS50835">
    <property type="entry name" value="IG_LIKE"/>
    <property type="match status" value="4"/>
</dbReference>
<dbReference type="FunFam" id="2.60.40.10:FF:000721">
    <property type="entry name" value="Immunoglobulin lambda variable 5-45"/>
    <property type="match status" value="2"/>
</dbReference>
<name>A0AA40HBP3_CNENI</name>
<keyword evidence="17" id="KW-1185">Reference proteome</keyword>
<evidence type="ECO:0000256" key="14">
    <source>
        <dbReference type="SAM" id="SignalP"/>
    </source>
</evidence>
<keyword evidence="10" id="KW-0393">Immunoglobulin domain</keyword>
<dbReference type="PANTHER" id="PTHR23267">
    <property type="entry name" value="IMMUNOGLOBULIN LIGHT CHAIN"/>
    <property type="match status" value="1"/>
</dbReference>
<feature type="signal peptide" evidence="14">
    <location>
        <begin position="1"/>
        <end position="17"/>
    </location>
</feature>
<evidence type="ECO:0000256" key="9">
    <source>
        <dbReference type="ARBA" id="ARBA00023157"/>
    </source>
</evidence>
<dbReference type="InterPro" id="IPR013783">
    <property type="entry name" value="Ig-like_fold"/>
</dbReference>
<keyword evidence="3" id="KW-1003">Cell membrane</keyword>
<protein>
    <recommendedName>
        <fullName evidence="15">Ig-like domain-containing protein</fullName>
    </recommendedName>
</protein>
<dbReference type="AlphaFoldDB" id="A0AA40HBP3"/>
<dbReference type="InterPro" id="IPR050150">
    <property type="entry name" value="IgV_Light_Chain"/>
</dbReference>